<comment type="caution">
    <text evidence="1">The sequence shown here is derived from an EMBL/GenBank/DDBJ whole genome shotgun (WGS) entry which is preliminary data.</text>
</comment>
<reference evidence="2" key="1">
    <citation type="journal article" date="2022" name="Mol. Ecol. Resour.">
        <title>The genomes of chicory, endive, great burdock and yacon provide insights into Asteraceae palaeo-polyploidization history and plant inulin production.</title>
        <authorList>
            <person name="Fan W."/>
            <person name="Wang S."/>
            <person name="Wang H."/>
            <person name="Wang A."/>
            <person name="Jiang F."/>
            <person name="Liu H."/>
            <person name="Zhao H."/>
            <person name="Xu D."/>
            <person name="Zhang Y."/>
        </authorList>
    </citation>
    <scope>NUCLEOTIDE SEQUENCE [LARGE SCALE GENOMIC DNA]</scope>
    <source>
        <strain evidence="2">cv. Niubang</strain>
    </source>
</reference>
<sequence length="1129" mass="128115">MNIRITPQTLTRRFNLLTKTDLQIETFEKPPTQEVLLQFLHHLGYNTEITRLSQFRRQYLPPKWNFMFSVLNRTITCKIGSQDQTHPTILAIMYALFFNRSINMAHILFCEMLTAVDKKNKDLAKGKQPISVLFPRFISLVIQRAMEKFSITEESPRTPLFMMNSFKATEVPLYPNDRRFPHTMIEITSADSTTHLLLSRVAQSSKPMMGSPTHLGSEPESESDISDTAQNVNRAQPEGSSERIRKRKQENPPSDEENNSVRAEEGEEERIPEDEFLSLESKGGEVEKDVLVGTHERFQSPNPRANTFTVQGGPASVDIETEVHTSNPSHPSRSEASTSASEARTKGETSDMAKSSQQDLDQDKNTHSPQSMSPPQTHDAFVAHKKLDHPLDQKRPTISRKNCLSEKEWHDLLAHGLLILDNKVYTHIRFSSSDSDSDDQRPIRTIIGKSLKKGPQGLMGSPSGVNIKTTPKEGPSELEGNLESCVDPKVTPSDYVTKEEFRIFGDEIRESLKEIKVQMEKTSDASTSNSEVAKLTSEVSELRTTIISQNAKMDALEILVIKNDSVLSREIQNSTTEILKMILTPSTPTPTQADFSQFKKEVLQSLAEVIAKIPTSSVAAPTTSEFITKADLHNFSKKITNNVMNISSKFVSKANQKNKRIEDLLKDVKSSEGSLKRKKPEVTCSKEARKKARYEDSDDHDDQPQGSSDLHKGEKTPTPKTVETQKESTPSARNQSKEKGTERRSTSTSAEDIQTTLKSLVPIIFLAPSTSSAPMNAQPHHTSTATELRESPEIDGYIYEPTTEDPPQTKEPETMVVDEQAPLENPVQKASIGLPAKVFTKPPTFLESNPEASIEDHFRYIYCEFNMADTLVIPLNPRIREDMPDYERRFVRDKTRPRAQVLFDDPIIKINKISEKTFAYNKIIYRHYVVTRSDQKIYEFNDNNIVNLNPYDLPHLYAYYSVRYDHGRREIRMGMVEVRRAMEAYVKHRAKRDFQIALNLGEEKLEVTESVESFDKLEEQKNGSIVAEPLGFVYRVNQVKKIFLASEVSKYSDETLRGIKKMIHVKEERHRADLLAKLDLEIDSMINFRALIMKFHGICSKDEDIRDCNFQQKTSEMASSEALKTTSEL</sequence>
<dbReference type="Proteomes" id="UP001055879">
    <property type="component" value="Linkage Group LG01"/>
</dbReference>
<evidence type="ECO:0000313" key="1">
    <source>
        <dbReference type="EMBL" id="KAI3770592.1"/>
    </source>
</evidence>
<gene>
    <name evidence="1" type="ORF">L6452_01732</name>
</gene>
<evidence type="ECO:0000313" key="2">
    <source>
        <dbReference type="Proteomes" id="UP001055879"/>
    </source>
</evidence>
<organism evidence="1 2">
    <name type="scientific">Arctium lappa</name>
    <name type="common">Greater burdock</name>
    <name type="synonym">Lappa major</name>
    <dbReference type="NCBI Taxonomy" id="4217"/>
    <lineage>
        <taxon>Eukaryota</taxon>
        <taxon>Viridiplantae</taxon>
        <taxon>Streptophyta</taxon>
        <taxon>Embryophyta</taxon>
        <taxon>Tracheophyta</taxon>
        <taxon>Spermatophyta</taxon>
        <taxon>Magnoliopsida</taxon>
        <taxon>eudicotyledons</taxon>
        <taxon>Gunneridae</taxon>
        <taxon>Pentapetalae</taxon>
        <taxon>asterids</taxon>
        <taxon>campanulids</taxon>
        <taxon>Asterales</taxon>
        <taxon>Asteraceae</taxon>
        <taxon>Carduoideae</taxon>
        <taxon>Cardueae</taxon>
        <taxon>Arctiinae</taxon>
        <taxon>Arctium</taxon>
    </lineage>
</organism>
<proteinExistence type="predicted"/>
<keyword evidence="2" id="KW-1185">Reference proteome</keyword>
<name>A0ACB9FIY7_ARCLA</name>
<accession>A0ACB9FIY7</accession>
<dbReference type="EMBL" id="CM042047">
    <property type="protein sequence ID" value="KAI3770592.1"/>
    <property type="molecule type" value="Genomic_DNA"/>
</dbReference>
<protein>
    <submittedName>
        <fullName evidence="1">Uncharacterized protein</fullName>
    </submittedName>
</protein>
<reference evidence="1 2" key="2">
    <citation type="journal article" date="2022" name="Mol. Ecol. Resour.">
        <title>The genomes of chicory, endive, great burdock and yacon provide insights into Asteraceae paleo-polyploidization history and plant inulin production.</title>
        <authorList>
            <person name="Fan W."/>
            <person name="Wang S."/>
            <person name="Wang H."/>
            <person name="Wang A."/>
            <person name="Jiang F."/>
            <person name="Liu H."/>
            <person name="Zhao H."/>
            <person name="Xu D."/>
            <person name="Zhang Y."/>
        </authorList>
    </citation>
    <scope>NUCLEOTIDE SEQUENCE [LARGE SCALE GENOMIC DNA]</scope>
    <source>
        <strain evidence="2">cv. Niubang</strain>
    </source>
</reference>